<dbReference type="Proteomes" id="UP000196239">
    <property type="component" value="Chromosome 1"/>
</dbReference>
<evidence type="ECO:0000313" key="2">
    <source>
        <dbReference type="Proteomes" id="UP000196239"/>
    </source>
</evidence>
<proteinExistence type="predicted"/>
<dbReference type="EMBL" id="LN890280">
    <property type="protein sequence ID" value="CUR51642.1"/>
    <property type="molecule type" value="Genomic_DNA"/>
</dbReference>
<accession>A0A128A2T6</accession>
<keyword evidence="2" id="KW-1185">Reference proteome</keyword>
<sequence length="165" mass="18609">MILVIVAVLIISVIVYFLPVNYQNTVNHITNATEGFNQTAMLERGNMAMGFNQTQIHHHFMSTATGGEIMIMSANMSDVQTMDEIKNHVKDIQYEFSHGNFTKPFYIHDQVVPGTDVMTTKKNLINYSIKDIDGGSVLVLTTNDTELLHAIQQFMDFQSSQHMGH</sequence>
<evidence type="ECO:0000313" key="1">
    <source>
        <dbReference type="EMBL" id="CUR51642.1"/>
    </source>
</evidence>
<dbReference type="AlphaFoldDB" id="A0A128A2T6"/>
<dbReference type="KEGG" id="ndv:NDEV_0877"/>
<organism evidence="1 2">
    <name type="scientific">Nitrosotalea devaniterrae</name>
    <dbReference type="NCBI Taxonomy" id="1078905"/>
    <lineage>
        <taxon>Archaea</taxon>
        <taxon>Nitrososphaerota</taxon>
        <taxon>Nitrososphaeria</taxon>
        <taxon>Nitrosotaleales</taxon>
        <taxon>Nitrosotaleaceae</taxon>
        <taxon>Nitrosotalea</taxon>
    </lineage>
</organism>
<name>A0A128A2T6_9ARCH</name>
<gene>
    <name evidence="1" type="ORF">NDEV_0877</name>
</gene>
<reference evidence="2" key="1">
    <citation type="submission" date="2015-10" db="EMBL/GenBank/DDBJ databases">
        <authorList>
            <person name="Lehtovirta-Morley L.E."/>
            <person name="Vieille C."/>
        </authorList>
    </citation>
    <scope>NUCLEOTIDE SEQUENCE [LARGE SCALE GENOMIC DNA]</scope>
</reference>
<protein>
    <submittedName>
        <fullName evidence="1">Uncharacterized protein</fullName>
    </submittedName>
</protein>